<dbReference type="InterPro" id="IPR050905">
    <property type="entry name" value="Plant_NBS-LRR"/>
</dbReference>
<feature type="domain" description="Disease resistance protein At4g27190-like leucine-rich repeats" evidence="2">
    <location>
        <begin position="842"/>
        <end position="972"/>
    </location>
</feature>
<accession>A0A3N7EXT3</accession>
<feature type="domain" description="Disease resistance protein At4g27190-like leucine-rich repeats" evidence="2">
    <location>
        <begin position="660"/>
        <end position="755"/>
    </location>
</feature>
<dbReference type="InParanoid" id="A0A3N7EXT3"/>
<evidence type="ECO:0000313" key="3">
    <source>
        <dbReference type="EMBL" id="RQO89989.1"/>
    </source>
</evidence>
<dbReference type="EMBL" id="CM009294">
    <property type="protein sequence ID" value="RQO89990.1"/>
    <property type="molecule type" value="Genomic_DNA"/>
</dbReference>
<evidence type="ECO:0000313" key="4">
    <source>
        <dbReference type="Proteomes" id="UP000006729"/>
    </source>
</evidence>
<sequence length="1005" mass="113259">MSSNIVRLPREIGKVTRLQLLDLSNCERLEVISPNALSSLTRLEDLYMGNSFVKWETEGSSSQRNNACQSELKHLSNLSTLHMQITDADNMPKDLFSSFQNLERFRIFIGDGWDWSVKDATSRTLKLKLNTVIQLEEGVNTLLKITEELHLQELNGVKSILNDLDGEGFPQLRHLHVQNCPGVQYIINSIRMGPRTAFLNLDSLFLENLDNLEKICHGQLMAESLGNLRILKVESCHRLKNLFSVSMARRLVRLEEITIIDCKIMEEVVAEESENDAADSEPIEFTQLRRLTLQCLPQFTSFHSNFEESSDSQRRQKLLASEARSKEIVAGNELGTSVSLFNTKILFPNLEDLKLSSIKVEKIWHDQPAVQPPCAKKLASIVVENCSNLNNLLTSSMVKSLAQLKRLEICNCKSMEEIVVPEGIGEGKMLFPKLLILELTGLPKLTRFCTSNLLECHSLKVLTLGKCPELKEFVSIPSSADVPAMSKPDNTKSALFDDKVAFPDLEVFLGFEMDNLKVIWHSELDSDSFCKLKILHVGHGKNLLNIFPSSMLGRFHNLENLIINDCDSVEEIFDLQVHINVEQRVAVTATQLRVVRLWNLPHLKHVWNRDPQGILSFDNLCTVHVWGCPGLRSLFPASIALNLLQLNGVKSILNDLDGEGFPQLKHLHVQNCPGIQYVINSIRMGPRTAFLNLDSLLLENLDNLEKICHGQLMAESLGNLRILKVESCHRLKNLFSVSMARRLVRIEEITIIDCKIMEEVVAEDSENDAANGEPIEFTQLRRLTLQCLPQFTSFHSNVEESSASQRRQKLLLAGDGRSKEIVAGNELGTSMALFNTKILFPNLEDLKLSSIKVEKIWRDQPSVQSPCVKNLASIAVENCRNLNYLLTSSMVESLAQLKKLEICNCKSMEEIVVPEDIGEGKMMSKMLFPKLLILSLIRLPKLTRFCTSNLLECHSLKVLTVGNCPELKEFISIPSSADVPAMSKPDNTKSALFDDKVAFLTWRNF</sequence>
<proteinExistence type="predicted"/>
<reference evidence="3 4" key="1">
    <citation type="journal article" date="2006" name="Science">
        <title>The genome of black cottonwood, Populus trichocarpa (Torr. &amp; Gray).</title>
        <authorList>
            <person name="Tuskan G.A."/>
            <person name="Difazio S."/>
            <person name="Jansson S."/>
            <person name="Bohlmann J."/>
            <person name="Grigoriev I."/>
            <person name="Hellsten U."/>
            <person name="Putnam N."/>
            <person name="Ralph S."/>
            <person name="Rombauts S."/>
            <person name="Salamov A."/>
            <person name="Schein J."/>
            <person name="Sterck L."/>
            <person name="Aerts A."/>
            <person name="Bhalerao R.R."/>
            <person name="Bhalerao R.P."/>
            <person name="Blaudez D."/>
            <person name="Boerjan W."/>
            <person name="Brun A."/>
            <person name="Brunner A."/>
            <person name="Busov V."/>
            <person name="Campbell M."/>
            <person name="Carlson J."/>
            <person name="Chalot M."/>
            <person name="Chapman J."/>
            <person name="Chen G.L."/>
            <person name="Cooper D."/>
            <person name="Coutinho P.M."/>
            <person name="Couturier J."/>
            <person name="Covert S."/>
            <person name="Cronk Q."/>
            <person name="Cunningham R."/>
            <person name="Davis J."/>
            <person name="Degroeve S."/>
            <person name="Dejardin A."/>
            <person name="Depamphilis C."/>
            <person name="Detter J."/>
            <person name="Dirks B."/>
            <person name="Dubchak I."/>
            <person name="Duplessis S."/>
            <person name="Ehlting J."/>
            <person name="Ellis B."/>
            <person name="Gendler K."/>
            <person name="Goodstein D."/>
            <person name="Gribskov M."/>
            <person name="Grimwood J."/>
            <person name="Groover A."/>
            <person name="Gunter L."/>
            <person name="Hamberger B."/>
            <person name="Heinze B."/>
            <person name="Helariutta Y."/>
            <person name="Henrissat B."/>
            <person name="Holligan D."/>
            <person name="Holt R."/>
            <person name="Huang W."/>
            <person name="Islam-Faridi N."/>
            <person name="Jones S."/>
            <person name="Jones-Rhoades M."/>
            <person name="Jorgensen R."/>
            <person name="Joshi C."/>
            <person name="Kangasjarvi J."/>
            <person name="Karlsson J."/>
            <person name="Kelleher C."/>
            <person name="Kirkpatrick R."/>
            <person name="Kirst M."/>
            <person name="Kohler A."/>
            <person name="Kalluri U."/>
            <person name="Larimer F."/>
            <person name="Leebens-Mack J."/>
            <person name="Leple J.C."/>
            <person name="Locascio P."/>
            <person name="Lou Y."/>
            <person name="Lucas S."/>
            <person name="Martin F."/>
            <person name="Montanini B."/>
            <person name="Napoli C."/>
            <person name="Nelson D.R."/>
            <person name="Nelson C."/>
            <person name="Nieminen K."/>
            <person name="Nilsson O."/>
            <person name="Pereda V."/>
            <person name="Peter G."/>
            <person name="Philippe R."/>
            <person name="Pilate G."/>
            <person name="Poliakov A."/>
            <person name="Razumovskaya J."/>
            <person name="Richardson P."/>
            <person name="Rinaldi C."/>
            <person name="Ritland K."/>
            <person name="Rouze P."/>
            <person name="Ryaboy D."/>
            <person name="Schmutz J."/>
            <person name="Schrader J."/>
            <person name="Segerman B."/>
            <person name="Shin H."/>
            <person name="Siddiqui A."/>
            <person name="Sterky F."/>
            <person name="Terry A."/>
            <person name="Tsai C.J."/>
            <person name="Uberbacher E."/>
            <person name="Unneberg P."/>
            <person name="Vahala J."/>
            <person name="Wall K."/>
            <person name="Wessler S."/>
            <person name="Yang G."/>
            <person name="Yin T."/>
            <person name="Douglas C."/>
            <person name="Marra M."/>
            <person name="Sandberg G."/>
            <person name="Van de Peer Y."/>
            <person name="Rokhsar D."/>
        </authorList>
    </citation>
    <scope>NUCLEOTIDE SEQUENCE [LARGE SCALE GENOMIC DNA]</scope>
    <source>
        <strain evidence="4">cv. Nisqually</strain>
        <strain evidence="3">Nisqually-1</strain>
    </source>
</reference>
<dbReference type="EMBL" id="CM009294">
    <property type="protein sequence ID" value="RQO89989.1"/>
    <property type="molecule type" value="Genomic_DNA"/>
</dbReference>
<gene>
    <name evidence="3" type="ORF">POPTR_005G042201</name>
</gene>
<dbReference type="EMBL" id="CM009294">
    <property type="protein sequence ID" value="RQO89991.1"/>
    <property type="molecule type" value="Genomic_DNA"/>
</dbReference>
<reference evidence="3" key="2">
    <citation type="submission" date="2017-07" db="EMBL/GenBank/DDBJ databases">
        <title>WGS assembly of Populus trichocarpa.</title>
        <authorList>
            <person name="Tuskan G."/>
            <person name="Difazio S."/>
            <person name="Jansson S."/>
            <person name="Bohlmann J."/>
            <person name="Grigoriev I."/>
            <person name="Hellsten U."/>
            <person name="Putnam N."/>
            <person name="Ralph S."/>
            <person name="Rombauts S."/>
            <person name="Salamov A."/>
            <person name="Schein J."/>
            <person name="Sterck L."/>
            <person name="Aerts A."/>
            <person name="Bhalerao R."/>
            <person name="Bhalerao R."/>
            <person name="Blaudez D."/>
            <person name="Boerjan W."/>
            <person name="Brun A."/>
            <person name="Brunner A."/>
            <person name="Busov V."/>
            <person name="Campbell M."/>
            <person name="Carlson J."/>
            <person name="Chalot M."/>
            <person name="Chapman J."/>
            <person name="Chen G."/>
            <person name="Cooper D."/>
            <person name="Coutinho P."/>
            <person name="Couturier J."/>
            <person name="Covert S."/>
            <person name="Cronk Q."/>
            <person name="Cunningham R."/>
            <person name="Davis J."/>
            <person name="Degroeve S."/>
            <person name="Dejardin A."/>
            <person name="Depamphilis C."/>
            <person name="Detter J."/>
            <person name="Dirks B."/>
            <person name="Dubchak I."/>
            <person name="Duplessis S."/>
            <person name="Ehlting J."/>
            <person name="Ellis B."/>
            <person name="Gendler K."/>
            <person name="Goodstein D."/>
            <person name="Gribskov M."/>
            <person name="Grimwood J."/>
            <person name="Groover A."/>
            <person name="Gunter L."/>
            <person name="Hamberger B."/>
            <person name="Heinze B."/>
            <person name="Helariutta Y."/>
            <person name="Henrissat B."/>
            <person name="Holligan D."/>
            <person name="Holt R."/>
            <person name="Huang W."/>
            <person name="Islam-Faridi N."/>
            <person name="Jones S."/>
            <person name="Jones-Rhoades M."/>
            <person name="Jorgensen R."/>
            <person name="Joshi C."/>
            <person name="Kangasjarvi J."/>
            <person name="Karlsson J."/>
            <person name="Kelleher C."/>
            <person name="Kirkpatrick R."/>
            <person name="Kirst M."/>
            <person name="Kohler A."/>
            <person name="Kalluri U."/>
            <person name="Larimer F."/>
            <person name="Leebens-Mack J."/>
            <person name="Leple J."/>
            <person name="Locascio P."/>
            <person name="Lou Y."/>
            <person name="Lucas S."/>
            <person name="Martin F."/>
            <person name="Montanini B."/>
            <person name="Napoli C."/>
            <person name="Nelson D."/>
            <person name="Nelson C."/>
            <person name="Nieminen K."/>
            <person name="Nilsson O."/>
            <person name="Pereda V."/>
            <person name="Peter G."/>
            <person name="Philippe R."/>
            <person name="Pilate G."/>
            <person name="Poliakov A."/>
            <person name="Razumovskaya J."/>
            <person name="Richardson P."/>
            <person name="Rinaldi C."/>
            <person name="Ritland K."/>
            <person name="Rouze P."/>
            <person name="Ryaboy D."/>
            <person name="Schmutz J."/>
            <person name="Schrader J."/>
            <person name="Segerman B."/>
            <person name="Shin H."/>
            <person name="Siddiqui A."/>
            <person name="Sterky F."/>
            <person name="Terry A."/>
            <person name="Tsai C."/>
            <person name="Uberbacher E."/>
            <person name="Unneberg P."/>
            <person name="Vahala J."/>
            <person name="Wall K."/>
            <person name="Wessler S."/>
            <person name="Yang G."/>
            <person name="Yin T."/>
            <person name="Douglas C."/>
            <person name="Marra M."/>
            <person name="Sandberg G."/>
            <person name="Van De Peer Y."/>
            <person name="Rokhsar D."/>
        </authorList>
    </citation>
    <scope>NUCLEOTIDE SEQUENCE</scope>
    <source>
        <strain evidence="3">Nisqually-1</strain>
    </source>
</reference>
<dbReference type="InterPro" id="IPR057135">
    <property type="entry name" value="At4g27190-like_LRR"/>
</dbReference>
<dbReference type="InterPro" id="IPR032675">
    <property type="entry name" value="LRR_dom_sf"/>
</dbReference>
<evidence type="ECO:0000259" key="2">
    <source>
        <dbReference type="Pfam" id="PF23247"/>
    </source>
</evidence>
<dbReference type="Proteomes" id="UP000006729">
    <property type="component" value="Chromosome 5"/>
</dbReference>
<feature type="domain" description="Disease resistance protein At4g27190-like leucine-rich repeats" evidence="2">
    <location>
        <begin position="511"/>
        <end position="648"/>
    </location>
</feature>
<keyword evidence="1" id="KW-0611">Plant defense</keyword>
<dbReference type="Pfam" id="PF23247">
    <property type="entry name" value="LRR_RPS2"/>
    <property type="match status" value="5"/>
</dbReference>
<feature type="domain" description="Disease resistance protein At4g27190-like leucine-rich repeats" evidence="2">
    <location>
        <begin position="205"/>
        <end position="300"/>
    </location>
</feature>
<name>A0A3N7EXT3_POPTR</name>
<dbReference type="SUPFAM" id="SSF52047">
    <property type="entry name" value="RNI-like"/>
    <property type="match status" value="1"/>
</dbReference>
<dbReference type="SUPFAM" id="SSF52058">
    <property type="entry name" value="L domain-like"/>
    <property type="match status" value="2"/>
</dbReference>
<dbReference type="Gene3D" id="3.80.10.10">
    <property type="entry name" value="Ribonuclease Inhibitor"/>
    <property type="match status" value="4"/>
</dbReference>
<organism evidence="3 4">
    <name type="scientific">Populus trichocarpa</name>
    <name type="common">Western balsam poplar</name>
    <name type="synonym">Populus balsamifera subsp. trichocarpa</name>
    <dbReference type="NCBI Taxonomy" id="3694"/>
    <lineage>
        <taxon>Eukaryota</taxon>
        <taxon>Viridiplantae</taxon>
        <taxon>Streptophyta</taxon>
        <taxon>Embryophyta</taxon>
        <taxon>Tracheophyta</taxon>
        <taxon>Spermatophyta</taxon>
        <taxon>Magnoliopsida</taxon>
        <taxon>eudicotyledons</taxon>
        <taxon>Gunneridae</taxon>
        <taxon>Pentapetalae</taxon>
        <taxon>rosids</taxon>
        <taxon>fabids</taxon>
        <taxon>Malpighiales</taxon>
        <taxon>Salicaceae</taxon>
        <taxon>Saliceae</taxon>
        <taxon>Populus</taxon>
    </lineage>
</organism>
<keyword evidence="4" id="KW-1185">Reference proteome</keyword>
<evidence type="ECO:0000256" key="1">
    <source>
        <dbReference type="ARBA" id="ARBA00022821"/>
    </source>
</evidence>
<dbReference type="PANTHER" id="PTHR33463:SF203">
    <property type="entry name" value="AAA+ ATPASE DOMAIN-CONTAINING PROTEIN"/>
    <property type="match status" value="1"/>
</dbReference>
<feature type="domain" description="Disease resistance protein At4g27190-like leucine-rich repeats" evidence="2">
    <location>
        <begin position="349"/>
        <end position="475"/>
    </location>
</feature>
<dbReference type="PANTHER" id="PTHR33463">
    <property type="entry name" value="NB-ARC DOMAIN-CONTAINING PROTEIN-RELATED"/>
    <property type="match status" value="1"/>
</dbReference>
<protein>
    <recommendedName>
        <fullName evidence="2">Disease resistance protein At4g27190-like leucine-rich repeats domain-containing protein</fullName>
    </recommendedName>
</protein>
<dbReference type="AlphaFoldDB" id="A0A3N7EXT3"/>